<dbReference type="GO" id="GO:0043448">
    <property type="term" value="P:alkane catabolic process"/>
    <property type="evidence" value="ECO:0007669"/>
    <property type="project" value="TreeGrafter"/>
</dbReference>
<dbReference type="PANTHER" id="PTHR39335:SF1">
    <property type="entry name" value="BLL4220 PROTEIN"/>
    <property type="match status" value="1"/>
</dbReference>
<feature type="chain" id="PRO_5038677485" description="Lipoprotein with Yx(FWY)xxD motif" evidence="1">
    <location>
        <begin position="22"/>
        <end position="167"/>
    </location>
</feature>
<dbReference type="PANTHER" id="PTHR39335">
    <property type="entry name" value="BLL4220 PROTEIN"/>
    <property type="match status" value="1"/>
</dbReference>
<evidence type="ECO:0000313" key="2">
    <source>
        <dbReference type="EMBL" id="TDD16986.1"/>
    </source>
</evidence>
<dbReference type="Pfam" id="PF03640">
    <property type="entry name" value="Lipoprotein_15"/>
    <property type="match status" value="1"/>
</dbReference>
<dbReference type="OrthoDB" id="597632at2"/>
<evidence type="ECO:0000313" key="3">
    <source>
        <dbReference type="Proteomes" id="UP000295172"/>
    </source>
</evidence>
<organism evidence="2 3">
    <name type="scientific">Kribbella turkmenica</name>
    <dbReference type="NCBI Taxonomy" id="2530375"/>
    <lineage>
        <taxon>Bacteria</taxon>
        <taxon>Bacillati</taxon>
        <taxon>Actinomycetota</taxon>
        <taxon>Actinomycetes</taxon>
        <taxon>Propionibacteriales</taxon>
        <taxon>Kribbellaceae</taxon>
        <taxon>Kribbella</taxon>
    </lineage>
</organism>
<dbReference type="AlphaFoldDB" id="A0A4V2YDZ9"/>
<dbReference type="PROSITE" id="PS51257">
    <property type="entry name" value="PROKAR_LIPOPROTEIN"/>
    <property type="match status" value="1"/>
</dbReference>
<feature type="signal peptide" evidence="1">
    <location>
        <begin position="1"/>
        <end position="21"/>
    </location>
</feature>
<proteinExistence type="predicted"/>
<gene>
    <name evidence="2" type="ORF">E1218_28770</name>
</gene>
<protein>
    <recommendedName>
        <fullName evidence="4">Lipoprotein with Yx(FWY)xxD motif</fullName>
    </recommendedName>
</protein>
<name>A0A4V2YDZ9_9ACTN</name>
<evidence type="ECO:0008006" key="4">
    <source>
        <dbReference type="Google" id="ProtNLM"/>
    </source>
</evidence>
<dbReference type="RefSeq" id="WP_132325853.1">
    <property type="nucleotide sequence ID" value="NZ_SMKR01000163.1"/>
</dbReference>
<evidence type="ECO:0000256" key="1">
    <source>
        <dbReference type="SAM" id="SignalP"/>
    </source>
</evidence>
<accession>A0A4V2YDZ9</accession>
<dbReference type="InterPro" id="IPR005297">
    <property type="entry name" value="Lipoprotein_repeat"/>
</dbReference>
<sequence length="167" mass="16980">MKIITLLLGATAGLATLTACGGGGAQEAAGNAPPAASGAVAVQDVAGLGRTLVDSAGKTLYFADQEADGSIKCTATCLSFWIPVEGTDSTAKSLDGLAVVERSDNGMSQLTFEGKPLYTFKLDNGPGQSKGHNLTDDFDGTTFVWHAATTAATPTQAPSNSEPDYGY</sequence>
<dbReference type="EMBL" id="SMKR01000163">
    <property type="protein sequence ID" value="TDD16986.1"/>
    <property type="molecule type" value="Genomic_DNA"/>
</dbReference>
<dbReference type="Proteomes" id="UP000295172">
    <property type="component" value="Unassembled WGS sequence"/>
</dbReference>
<keyword evidence="3" id="KW-1185">Reference proteome</keyword>
<comment type="caution">
    <text evidence="2">The sequence shown here is derived from an EMBL/GenBank/DDBJ whole genome shotgun (WGS) entry which is preliminary data.</text>
</comment>
<reference evidence="2 3" key="1">
    <citation type="submission" date="2019-02" db="EMBL/GenBank/DDBJ databases">
        <title>Draft genome sequences of novel Actinobacteria.</title>
        <authorList>
            <person name="Sahin N."/>
            <person name="Ay H."/>
            <person name="Saygin H."/>
        </authorList>
    </citation>
    <scope>NUCLEOTIDE SEQUENCE [LARGE SCALE GENOMIC DNA]</scope>
    <source>
        <strain evidence="2 3">16K104</strain>
    </source>
</reference>
<keyword evidence="1" id="KW-0732">Signal</keyword>